<evidence type="ECO:0000313" key="11">
    <source>
        <dbReference type="Proteomes" id="UP000298030"/>
    </source>
</evidence>
<feature type="transmembrane region" description="Helical" evidence="8">
    <location>
        <begin position="338"/>
        <end position="360"/>
    </location>
</feature>
<protein>
    <recommendedName>
        <fullName evidence="9">Sodium/calcium exchanger membrane region domain-containing protein</fullName>
    </recommendedName>
</protein>
<dbReference type="GO" id="GO:0012505">
    <property type="term" value="C:endomembrane system"/>
    <property type="evidence" value="ECO:0007669"/>
    <property type="project" value="UniProtKB-SubCell"/>
</dbReference>
<feature type="transmembrane region" description="Helical" evidence="8">
    <location>
        <begin position="21"/>
        <end position="42"/>
    </location>
</feature>
<feature type="transmembrane region" description="Helical" evidence="8">
    <location>
        <begin position="394"/>
        <end position="414"/>
    </location>
</feature>
<dbReference type="InterPro" id="IPR004837">
    <property type="entry name" value="NaCa_Exmemb"/>
</dbReference>
<evidence type="ECO:0000313" key="10">
    <source>
        <dbReference type="EMBL" id="TEB32671.1"/>
    </source>
</evidence>
<dbReference type="STRING" id="71717.A0A4Y7TF80"/>
<feature type="transmembrane region" description="Helical" evidence="8">
    <location>
        <begin position="117"/>
        <end position="135"/>
    </location>
</feature>
<feature type="transmembrane region" description="Helical" evidence="8">
    <location>
        <begin position="253"/>
        <end position="273"/>
    </location>
</feature>
<evidence type="ECO:0000259" key="9">
    <source>
        <dbReference type="Pfam" id="PF01699"/>
    </source>
</evidence>
<evidence type="ECO:0000256" key="7">
    <source>
        <dbReference type="ARBA" id="ARBA00023136"/>
    </source>
</evidence>
<comment type="similarity">
    <text evidence="2">Belongs to the Ca(2+):cation antiporter (CaCA) (TC 2.A.19) family.</text>
</comment>
<comment type="subcellular location">
    <subcellularLocation>
        <location evidence="1">Endomembrane system</location>
        <topology evidence="1">Multi-pass membrane protein</topology>
    </subcellularLocation>
</comment>
<comment type="caution">
    <text evidence="10">The sequence shown here is derived from an EMBL/GenBank/DDBJ whole genome shotgun (WGS) entry which is preliminary data.</text>
</comment>
<feature type="transmembrane region" description="Helical" evidence="8">
    <location>
        <begin position="293"/>
        <end position="317"/>
    </location>
</feature>
<evidence type="ECO:0000256" key="8">
    <source>
        <dbReference type="SAM" id="Phobius"/>
    </source>
</evidence>
<dbReference type="AlphaFoldDB" id="A0A4Y7TF80"/>
<dbReference type="Gene3D" id="1.20.1420.30">
    <property type="entry name" value="NCX, central ion-binding region"/>
    <property type="match status" value="1"/>
</dbReference>
<evidence type="ECO:0000256" key="4">
    <source>
        <dbReference type="ARBA" id="ARBA00022692"/>
    </source>
</evidence>
<accession>A0A4Y7TF80</accession>
<keyword evidence="7 8" id="KW-0472">Membrane</keyword>
<keyword evidence="11" id="KW-1185">Reference proteome</keyword>
<dbReference type="Pfam" id="PF01699">
    <property type="entry name" value="Na_Ca_ex"/>
    <property type="match status" value="2"/>
</dbReference>
<dbReference type="Proteomes" id="UP000298030">
    <property type="component" value="Unassembled WGS sequence"/>
</dbReference>
<evidence type="ECO:0000256" key="3">
    <source>
        <dbReference type="ARBA" id="ARBA00022448"/>
    </source>
</evidence>
<dbReference type="InterPro" id="IPR004713">
    <property type="entry name" value="CaH_exchang"/>
</dbReference>
<feature type="domain" description="Sodium/calcium exchanger membrane region" evidence="9">
    <location>
        <begin position="54"/>
        <end position="217"/>
    </location>
</feature>
<dbReference type="GO" id="GO:0015369">
    <property type="term" value="F:calcium:proton antiporter activity"/>
    <property type="evidence" value="ECO:0007669"/>
    <property type="project" value="TreeGrafter"/>
</dbReference>
<dbReference type="GO" id="GO:0006874">
    <property type="term" value="P:intracellular calcium ion homeostasis"/>
    <property type="evidence" value="ECO:0007669"/>
    <property type="project" value="TreeGrafter"/>
</dbReference>
<sequence length="447" mass="50316">MVRFWDRFRRKGKKNIGVWESLQAIVFSSWLNILLVFIPIAWVSHFLHWPSRTTFALAFLAIIPLEWLVEWAGDEMAHYLGKDLGDLLIVTLHNAVEATLAIILLTHCDLSLLKSTITGVVILHLLLVPGTAFITGGARVLHQDLHPHLTELNHSLLTLGVLSLMLPAAFFAAINTNFNPSGTAEANESIVNDTLRGHMLKMSRGISFCLLFIYICSRIYLHIPPGEKEEVHSQLPDALKKEELHLQRNEPRLNQYVGIVLLAVVLGLMAATAEWLVKSLNFAREDTNIQLEWFGLILLPLVSYAADGTVAIVYFLRHLLRHFFREPSPPQTLAKGRAIDLSIQFTLFWMPFFVLLGWWTGRPMTLLFDFFEVAVLIGACFIVNYVTADSKTNWAEGATMVSFYVMIAVCAWYYPGQTENRIMSTCPQTVAEALEALASGHSLEGHH</sequence>
<evidence type="ECO:0000256" key="5">
    <source>
        <dbReference type="ARBA" id="ARBA00022989"/>
    </source>
</evidence>
<keyword evidence="3" id="KW-0813">Transport</keyword>
<organism evidence="10 11">
    <name type="scientific">Coprinellus micaceus</name>
    <name type="common">Glistening ink-cap mushroom</name>
    <name type="synonym">Coprinus micaceus</name>
    <dbReference type="NCBI Taxonomy" id="71717"/>
    <lineage>
        <taxon>Eukaryota</taxon>
        <taxon>Fungi</taxon>
        <taxon>Dikarya</taxon>
        <taxon>Basidiomycota</taxon>
        <taxon>Agaricomycotina</taxon>
        <taxon>Agaricomycetes</taxon>
        <taxon>Agaricomycetidae</taxon>
        <taxon>Agaricales</taxon>
        <taxon>Agaricineae</taxon>
        <taxon>Psathyrellaceae</taxon>
        <taxon>Coprinellus</taxon>
    </lineage>
</organism>
<reference evidence="10 11" key="1">
    <citation type="journal article" date="2019" name="Nat. Ecol. Evol.">
        <title>Megaphylogeny resolves global patterns of mushroom evolution.</title>
        <authorList>
            <person name="Varga T."/>
            <person name="Krizsan K."/>
            <person name="Foldi C."/>
            <person name="Dima B."/>
            <person name="Sanchez-Garcia M."/>
            <person name="Sanchez-Ramirez S."/>
            <person name="Szollosi G.J."/>
            <person name="Szarkandi J.G."/>
            <person name="Papp V."/>
            <person name="Albert L."/>
            <person name="Andreopoulos W."/>
            <person name="Angelini C."/>
            <person name="Antonin V."/>
            <person name="Barry K.W."/>
            <person name="Bougher N.L."/>
            <person name="Buchanan P."/>
            <person name="Buyck B."/>
            <person name="Bense V."/>
            <person name="Catcheside P."/>
            <person name="Chovatia M."/>
            <person name="Cooper J."/>
            <person name="Damon W."/>
            <person name="Desjardin D."/>
            <person name="Finy P."/>
            <person name="Geml J."/>
            <person name="Haridas S."/>
            <person name="Hughes K."/>
            <person name="Justo A."/>
            <person name="Karasinski D."/>
            <person name="Kautmanova I."/>
            <person name="Kiss B."/>
            <person name="Kocsube S."/>
            <person name="Kotiranta H."/>
            <person name="LaButti K.M."/>
            <person name="Lechner B.E."/>
            <person name="Liimatainen K."/>
            <person name="Lipzen A."/>
            <person name="Lukacs Z."/>
            <person name="Mihaltcheva S."/>
            <person name="Morgado L.N."/>
            <person name="Niskanen T."/>
            <person name="Noordeloos M.E."/>
            <person name="Ohm R.A."/>
            <person name="Ortiz-Santana B."/>
            <person name="Ovrebo C."/>
            <person name="Racz N."/>
            <person name="Riley R."/>
            <person name="Savchenko A."/>
            <person name="Shiryaev A."/>
            <person name="Soop K."/>
            <person name="Spirin V."/>
            <person name="Szebenyi C."/>
            <person name="Tomsovsky M."/>
            <person name="Tulloss R.E."/>
            <person name="Uehling J."/>
            <person name="Grigoriev I.V."/>
            <person name="Vagvolgyi C."/>
            <person name="Papp T."/>
            <person name="Martin F.M."/>
            <person name="Miettinen O."/>
            <person name="Hibbett D.S."/>
            <person name="Nagy L.G."/>
        </authorList>
    </citation>
    <scope>NUCLEOTIDE SEQUENCE [LARGE SCALE GENOMIC DNA]</scope>
    <source>
        <strain evidence="10 11">FP101781</strain>
    </source>
</reference>
<dbReference type="PANTHER" id="PTHR31503:SF20">
    <property type="entry name" value="CA(2+)_H(+) EXCHANGER, PUTATIVE (EUROFUNG)-RELATED"/>
    <property type="match status" value="1"/>
</dbReference>
<feature type="transmembrane region" description="Helical" evidence="8">
    <location>
        <begin position="156"/>
        <end position="174"/>
    </location>
</feature>
<feature type="transmembrane region" description="Helical" evidence="8">
    <location>
        <begin position="366"/>
        <end position="387"/>
    </location>
</feature>
<dbReference type="PANTHER" id="PTHR31503">
    <property type="entry name" value="VACUOLAR CALCIUM ION TRANSPORTER"/>
    <property type="match status" value="1"/>
</dbReference>
<name>A0A4Y7TF80_COPMI</name>
<dbReference type="InterPro" id="IPR044880">
    <property type="entry name" value="NCX_ion-bd_dom_sf"/>
</dbReference>
<keyword evidence="6" id="KW-0406">Ion transport</keyword>
<keyword evidence="4 8" id="KW-0812">Transmembrane</keyword>
<dbReference type="GO" id="GO:0000329">
    <property type="term" value="C:fungal-type vacuole membrane"/>
    <property type="evidence" value="ECO:0007669"/>
    <property type="project" value="TreeGrafter"/>
</dbReference>
<evidence type="ECO:0000256" key="1">
    <source>
        <dbReference type="ARBA" id="ARBA00004127"/>
    </source>
</evidence>
<evidence type="ECO:0000256" key="2">
    <source>
        <dbReference type="ARBA" id="ARBA00008170"/>
    </source>
</evidence>
<dbReference type="OrthoDB" id="1699231at2759"/>
<dbReference type="EMBL" id="QPFP01000014">
    <property type="protein sequence ID" value="TEB32671.1"/>
    <property type="molecule type" value="Genomic_DNA"/>
</dbReference>
<gene>
    <name evidence="10" type="ORF">FA13DRAFT_1627901</name>
</gene>
<proteinExistence type="inferred from homology"/>
<keyword evidence="5 8" id="KW-1133">Transmembrane helix</keyword>
<evidence type="ECO:0000256" key="6">
    <source>
        <dbReference type="ARBA" id="ARBA00023065"/>
    </source>
</evidence>
<feature type="transmembrane region" description="Helical" evidence="8">
    <location>
        <begin position="84"/>
        <end position="105"/>
    </location>
</feature>
<feature type="domain" description="Sodium/calcium exchanger membrane region" evidence="9">
    <location>
        <begin position="258"/>
        <end position="412"/>
    </location>
</feature>